<dbReference type="PANTHER" id="PTHR10622">
    <property type="entry name" value="HET DOMAIN-CONTAINING PROTEIN"/>
    <property type="match status" value="1"/>
</dbReference>
<dbReference type="GeneID" id="92094626"/>
<keyword evidence="3" id="KW-1185">Reference proteome</keyword>
<dbReference type="RefSeq" id="XP_066710673.1">
    <property type="nucleotide sequence ID" value="XM_066861563.1"/>
</dbReference>
<dbReference type="InterPro" id="IPR058525">
    <property type="entry name" value="DUF8212"/>
</dbReference>
<evidence type="ECO:0000313" key="3">
    <source>
        <dbReference type="Proteomes" id="UP001480595"/>
    </source>
</evidence>
<dbReference type="PANTHER" id="PTHR10622:SF12">
    <property type="entry name" value="HET DOMAIN-CONTAINING PROTEIN"/>
    <property type="match status" value="1"/>
</dbReference>
<organism evidence="2 3">
    <name type="scientific">Apiospora phragmitis</name>
    <dbReference type="NCBI Taxonomy" id="2905665"/>
    <lineage>
        <taxon>Eukaryota</taxon>
        <taxon>Fungi</taxon>
        <taxon>Dikarya</taxon>
        <taxon>Ascomycota</taxon>
        <taxon>Pezizomycotina</taxon>
        <taxon>Sordariomycetes</taxon>
        <taxon>Xylariomycetidae</taxon>
        <taxon>Amphisphaeriales</taxon>
        <taxon>Apiosporaceae</taxon>
        <taxon>Apiospora</taxon>
    </lineage>
</organism>
<proteinExistence type="predicted"/>
<gene>
    <name evidence="2" type="ORF">PG994_010154</name>
</gene>
<name>A0ABR1TRP0_9PEZI</name>
<feature type="domain" description="DUF8212" evidence="1">
    <location>
        <begin position="82"/>
        <end position="109"/>
    </location>
</feature>
<accession>A0ABR1TRP0</accession>
<comment type="caution">
    <text evidence="2">The sequence shown here is derived from an EMBL/GenBank/DDBJ whole genome shotgun (WGS) entry which is preliminary data.</text>
</comment>
<protein>
    <recommendedName>
        <fullName evidence="1">DUF8212 domain-containing protein</fullName>
    </recommendedName>
</protein>
<dbReference type="Pfam" id="PF26640">
    <property type="entry name" value="DUF8212"/>
    <property type="match status" value="1"/>
</dbReference>
<sequence>MWLIDTDTLKLVFKTDPSEVQSNMQSSLICALSWQRKLEDYSVAARFSWAAKREITRKEDRAYCLLGIFGVYVPLLYGESENAFLRLQEEISRSTNDMSIFAWVAAPEDQQRFRGLFARSPAEFINCASVTRVPSASRYDNEYSITNKGLRFNCVLTALVESPDHSECSKLSESDQLNRMQNERIESMVVTSVDLECFNEVPDSSSTENRKPTLGIYLTKLKKHTVMRKDEEQPTIYAFRELTEQQSDKLKNEFHKQVVVKLDFPPLEATTGTRKVKSYVFVRKEGKWEIGRLTLYKPENKDFRKKTALEQFQQCLRHEHDSHHYAEHWDGRTHALVSVSESYDSYKDGKFHIDITVTYKKGQEIVEIVKPRSHYRDIE</sequence>
<reference evidence="2 3" key="1">
    <citation type="submission" date="2023-01" db="EMBL/GenBank/DDBJ databases">
        <title>Analysis of 21 Apiospora genomes using comparative genomics revels a genus with tremendous synthesis potential of carbohydrate active enzymes and secondary metabolites.</title>
        <authorList>
            <person name="Sorensen T."/>
        </authorList>
    </citation>
    <scope>NUCLEOTIDE SEQUENCE [LARGE SCALE GENOMIC DNA]</scope>
    <source>
        <strain evidence="2 3">CBS 135458</strain>
    </source>
</reference>
<evidence type="ECO:0000259" key="1">
    <source>
        <dbReference type="Pfam" id="PF26640"/>
    </source>
</evidence>
<dbReference type="Proteomes" id="UP001480595">
    <property type="component" value="Unassembled WGS sequence"/>
</dbReference>
<evidence type="ECO:0000313" key="2">
    <source>
        <dbReference type="EMBL" id="KAK8048424.1"/>
    </source>
</evidence>
<dbReference type="EMBL" id="JAQQWL010000011">
    <property type="protein sequence ID" value="KAK8048424.1"/>
    <property type="molecule type" value="Genomic_DNA"/>
</dbReference>